<evidence type="ECO:0000313" key="4">
    <source>
        <dbReference type="Proteomes" id="UP001500738"/>
    </source>
</evidence>
<feature type="domain" description="FAD dependent oxidoreductase" evidence="2">
    <location>
        <begin position="34"/>
        <end position="398"/>
    </location>
</feature>
<accession>A0ABP3X7R5</accession>
<dbReference type="Gene3D" id="3.50.50.60">
    <property type="entry name" value="FAD/NAD(P)-binding domain"/>
    <property type="match status" value="1"/>
</dbReference>
<dbReference type="InterPro" id="IPR036188">
    <property type="entry name" value="FAD/NAD-bd_sf"/>
</dbReference>
<dbReference type="RefSeq" id="WP_215355831.1">
    <property type="nucleotide sequence ID" value="NZ_BAAAFE010000003.1"/>
</dbReference>
<dbReference type="Proteomes" id="UP001500738">
    <property type="component" value="Unassembled WGS sequence"/>
</dbReference>
<dbReference type="SUPFAM" id="SSF51905">
    <property type="entry name" value="FAD/NAD(P)-binding domain"/>
    <property type="match status" value="1"/>
</dbReference>
<organism evidence="3 4">
    <name type="scientific">Sphingopyxis soli</name>
    <dbReference type="NCBI Taxonomy" id="592051"/>
    <lineage>
        <taxon>Bacteria</taxon>
        <taxon>Pseudomonadati</taxon>
        <taxon>Pseudomonadota</taxon>
        <taxon>Alphaproteobacteria</taxon>
        <taxon>Sphingomonadales</taxon>
        <taxon>Sphingomonadaceae</taxon>
        <taxon>Sphingopyxis</taxon>
    </lineage>
</organism>
<proteinExistence type="predicted"/>
<evidence type="ECO:0000313" key="3">
    <source>
        <dbReference type="EMBL" id="GAA0861627.1"/>
    </source>
</evidence>
<dbReference type="EMBL" id="BAAAFE010000003">
    <property type="protein sequence ID" value="GAA0861627.1"/>
    <property type="molecule type" value="Genomic_DNA"/>
</dbReference>
<keyword evidence="1" id="KW-0560">Oxidoreductase</keyword>
<reference evidence="4" key="1">
    <citation type="journal article" date="2019" name="Int. J. Syst. Evol. Microbiol.">
        <title>The Global Catalogue of Microorganisms (GCM) 10K type strain sequencing project: providing services to taxonomists for standard genome sequencing and annotation.</title>
        <authorList>
            <consortium name="The Broad Institute Genomics Platform"/>
            <consortium name="The Broad Institute Genome Sequencing Center for Infectious Disease"/>
            <person name="Wu L."/>
            <person name="Ma J."/>
        </authorList>
    </citation>
    <scope>NUCLEOTIDE SEQUENCE [LARGE SCALE GENOMIC DNA]</scope>
    <source>
        <strain evidence="4">JCM 15910</strain>
    </source>
</reference>
<dbReference type="InterPro" id="IPR006076">
    <property type="entry name" value="FAD-dep_OxRdtase"/>
</dbReference>
<protein>
    <submittedName>
        <fullName evidence="3">FAD-binding oxidoreductase</fullName>
    </submittedName>
</protein>
<dbReference type="PANTHER" id="PTHR13847:SF281">
    <property type="entry name" value="FAD DEPENDENT OXIDOREDUCTASE DOMAIN-CONTAINING PROTEIN"/>
    <property type="match status" value="1"/>
</dbReference>
<gene>
    <name evidence="3" type="ORF">GCM10009115_05040</name>
</gene>
<dbReference type="Gene3D" id="3.30.9.10">
    <property type="entry name" value="D-Amino Acid Oxidase, subunit A, domain 2"/>
    <property type="match status" value="1"/>
</dbReference>
<name>A0ABP3X7R5_9SPHN</name>
<evidence type="ECO:0000256" key="1">
    <source>
        <dbReference type="ARBA" id="ARBA00023002"/>
    </source>
</evidence>
<sequence>MAEESGKFPWRTSFWCADAIEPENRLGEQDVDVDLAVIGGGFAGMSCAYYVKKARPDLSVAVFESEYIGFGPSGRNFGAVAPGVRELRAGILDLPDPEEDRFAVQWYLGKREELERRIAEGGIECEYRDEPLMMQALDEAAWEAMQRESDVLKARGTPHLLLDTAALEREMALPYRPLGGIVRTAWRAVQPFKLARGFGQQLRDMGVAVHEGTRVTDFSDSGEGVVLRTAEGATITARKAVLATNAYTHHLSKVADLVNPRHTYVIATEALDEARLASLGFGTYKFVEDSGFVFYYSRVYKGHLLIGGGELTTGFFTPSTVDHDADTKTVEFQRLYDEMVRRWPQLDGVKIEAAWAGPIDMTENFAPVIRTLDDMPNVTTCVGFNGEGLMSGSLAGLLAIGQILGPDYVDPDAERVRQYLLQPID</sequence>
<dbReference type="PANTHER" id="PTHR13847">
    <property type="entry name" value="SARCOSINE DEHYDROGENASE-RELATED"/>
    <property type="match status" value="1"/>
</dbReference>
<dbReference type="Pfam" id="PF01266">
    <property type="entry name" value="DAO"/>
    <property type="match status" value="1"/>
</dbReference>
<evidence type="ECO:0000259" key="2">
    <source>
        <dbReference type="Pfam" id="PF01266"/>
    </source>
</evidence>
<keyword evidence="4" id="KW-1185">Reference proteome</keyword>
<comment type="caution">
    <text evidence="3">The sequence shown here is derived from an EMBL/GenBank/DDBJ whole genome shotgun (WGS) entry which is preliminary data.</text>
</comment>